<keyword evidence="10 17" id="KW-0812">Transmembrane</keyword>
<dbReference type="NCBIfam" id="TIGR00410">
    <property type="entry name" value="lacE"/>
    <property type="match status" value="1"/>
</dbReference>
<evidence type="ECO:0000256" key="13">
    <source>
        <dbReference type="ARBA" id="ARBA00023136"/>
    </source>
</evidence>
<dbReference type="InterPro" id="IPR004801">
    <property type="entry name" value="LacE"/>
</dbReference>
<dbReference type="Pfam" id="PF02302">
    <property type="entry name" value="PTS_IIB"/>
    <property type="match status" value="1"/>
</dbReference>
<feature type="domain" description="PTS EIIB type-3" evidence="18">
    <location>
        <begin position="468"/>
        <end position="570"/>
    </location>
</feature>
<evidence type="ECO:0000256" key="5">
    <source>
        <dbReference type="ARBA" id="ARBA00022475"/>
    </source>
</evidence>
<dbReference type="InterPro" id="IPR004501">
    <property type="entry name" value="PTS_EIIC_3"/>
</dbReference>
<evidence type="ECO:0000256" key="8">
    <source>
        <dbReference type="ARBA" id="ARBA00022679"/>
    </source>
</evidence>
<evidence type="ECO:0000256" key="17">
    <source>
        <dbReference type="SAM" id="Phobius"/>
    </source>
</evidence>
<accession>A0A0R1N8P3</accession>
<dbReference type="AlphaFoldDB" id="A0A0R1N8P3"/>
<dbReference type="InterPro" id="IPR041713">
    <property type="entry name" value="PTS_IIB"/>
</dbReference>
<feature type="modified residue" description="Phosphocysteine; by EIIA" evidence="16">
    <location>
        <position position="475"/>
    </location>
</feature>
<feature type="domain" description="PTS EIIC type-3" evidence="19">
    <location>
        <begin position="8"/>
        <end position="409"/>
    </location>
</feature>
<feature type="transmembrane region" description="Helical" evidence="17">
    <location>
        <begin position="31"/>
        <end position="50"/>
    </location>
</feature>
<name>A0A0R1N8P3_9LACO</name>
<dbReference type="PANTHER" id="PTHR33989:SF8">
    <property type="entry name" value="PERMEASE IIC COMPONENT"/>
    <property type="match status" value="1"/>
</dbReference>
<dbReference type="CDD" id="cd05565">
    <property type="entry name" value="PTS_IIB_lactose"/>
    <property type="match status" value="1"/>
</dbReference>
<dbReference type="Pfam" id="PF02378">
    <property type="entry name" value="PTS_EIIC"/>
    <property type="match status" value="1"/>
</dbReference>
<dbReference type="GO" id="GO:0005886">
    <property type="term" value="C:plasma membrane"/>
    <property type="evidence" value="ECO:0007669"/>
    <property type="project" value="UniProtKB-SubCell"/>
</dbReference>
<evidence type="ECO:0000256" key="7">
    <source>
        <dbReference type="ARBA" id="ARBA00022597"/>
    </source>
</evidence>
<dbReference type="GO" id="GO:0016301">
    <property type="term" value="F:kinase activity"/>
    <property type="evidence" value="ECO:0007669"/>
    <property type="project" value="UniProtKB-KW"/>
</dbReference>
<evidence type="ECO:0000256" key="4">
    <source>
        <dbReference type="ARBA" id="ARBA00022448"/>
    </source>
</evidence>
<keyword evidence="6" id="KW-0597">Phosphoprotein</keyword>
<sequence>MINAFQKQIEKLRPLFEKIASNTYVSAIRDGFIAAMPIILFSSVFLMVAYVPNAWGFYWSTTVTNNLMLAYNYSMGLLALFVAGTVAKNLTDAKNLNLPKTNQVNPVSVIIAAEISFIILAALPLKAGSDLTYMGTQGLIAAYLVGLIVPNIYYVCIKNNVTIKLPPQVPQNISQTFKDLIPLTLSVTSFWAVTVAFKTFTGTNLPKWIIQVLSPLFRASDSYLGLALIAGAMAFFWFCGVQGPSIVQPAVVPIMIANTAANLKLYQAGQQASHVLGMNTMDYVMNFGGTGSTFVLAYLMLGLARSKQLKAVGKAAFIPGTFSVNEPVLFGTPIIMNPVFFIPFLLTPMVNIAIFKFFVSTLGMNSVMYTMPWTIPGPIGIPISTGFAPLSFVYVGLILVLDSLIYLPFLRAYDSELLSGEQAKEAELENTVVGENDAVVATTGAATDGVAPEVATQSDGPAPTLTKDTNVLVLCAGGGTSGILAKALNKLAKDRNVPLSAAARAYGQDMNLIKDMDLVILAPQMDSMKDNLKKITDKYGVKMVTTTGRQYIQLTQDGDMALDFVERNVA</sequence>
<dbReference type="STRING" id="1423792.FD09_GL002693"/>
<dbReference type="PROSITE" id="PS51105">
    <property type="entry name" value="PTS_EIIC_TYPE_3"/>
    <property type="match status" value="1"/>
</dbReference>
<evidence type="ECO:0000256" key="10">
    <source>
        <dbReference type="ARBA" id="ARBA00022692"/>
    </source>
</evidence>
<keyword evidence="4" id="KW-0813">Transport</keyword>
<dbReference type="EC" id="2.7.1.207" evidence="2"/>
<evidence type="ECO:0000256" key="6">
    <source>
        <dbReference type="ARBA" id="ARBA00022553"/>
    </source>
</evidence>
<keyword evidence="9" id="KW-0598">Phosphotransferase system</keyword>
<comment type="catalytic activity">
    <reaction evidence="15">
        <text>lactose(out) + N(pros)-phospho-L-histidyl-[protein] = lactose 6-phosphate(in) + L-histidyl-[protein]</text>
        <dbReference type="Rhea" id="RHEA:42400"/>
        <dbReference type="Rhea" id="RHEA-COMP:9745"/>
        <dbReference type="Rhea" id="RHEA-COMP:9746"/>
        <dbReference type="ChEBI" id="CHEBI:17716"/>
        <dbReference type="ChEBI" id="CHEBI:29979"/>
        <dbReference type="ChEBI" id="CHEBI:64837"/>
        <dbReference type="ChEBI" id="CHEBI:79080"/>
        <dbReference type="EC" id="2.7.1.207"/>
    </reaction>
</comment>
<dbReference type="PATRIC" id="fig|1423792.3.peg.2756"/>
<dbReference type="GO" id="GO:1901264">
    <property type="term" value="P:carbohydrate derivative transport"/>
    <property type="evidence" value="ECO:0007669"/>
    <property type="project" value="TreeGrafter"/>
</dbReference>
<keyword evidence="11" id="KW-0418">Kinase</keyword>
<dbReference type="InterPro" id="IPR003352">
    <property type="entry name" value="PTS_EIIC"/>
</dbReference>
<evidence type="ECO:0000256" key="16">
    <source>
        <dbReference type="PROSITE-ProRule" id="PRU00423"/>
    </source>
</evidence>
<gene>
    <name evidence="20" type="ORF">FD09_GL002693</name>
</gene>
<dbReference type="SUPFAM" id="SSF52794">
    <property type="entry name" value="PTS system IIB component-like"/>
    <property type="match status" value="1"/>
</dbReference>
<dbReference type="Proteomes" id="UP000051330">
    <property type="component" value="Unassembled WGS sequence"/>
</dbReference>
<dbReference type="NCBIfam" id="TIGR00853">
    <property type="entry name" value="pts-lac"/>
    <property type="match status" value="1"/>
</dbReference>
<comment type="caution">
    <text evidence="20">The sequence shown here is derived from an EMBL/GenBank/DDBJ whole genome shotgun (WGS) entry which is preliminary data.</text>
</comment>
<dbReference type="EMBL" id="AZEC01000006">
    <property type="protein sequence ID" value="KRL12712.1"/>
    <property type="molecule type" value="Genomic_DNA"/>
</dbReference>
<protein>
    <recommendedName>
        <fullName evidence="3">PTS system lactose-specific EIICB component</fullName>
        <ecNumber evidence="2">2.7.1.207</ecNumber>
    </recommendedName>
    <alternativeName>
        <fullName evidence="14">EIICB-Lac</fullName>
    </alternativeName>
</protein>
<keyword evidence="5" id="KW-1003">Cell membrane</keyword>
<dbReference type="InterPro" id="IPR003501">
    <property type="entry name" value="PTS_EIIB_2/3"/>
</dbReference>
<feature type="transmembrane region" description="Helical" evidence="17">
    <location>
        <begin position="379"/>
        <end position="401"/>
    </location>
</feature>
<organism evidence="20 21">
    <name type="scientific">Schleiferilactobacillus perolens DSM 12744</name>
    <dbReference type="NCBI Taxonomy" id="1423792"/>
    <lineage>
        <taxon>Bacteria</taxon>
        <taxon>Bacillati</taxon>
        <taxon>Bacillota</taxon>
        <taxon>Bacilli</taxon>
        <taxon>Lactobacillales</taxon>
        <taxon>Lactobacillaceae</taxon>
        <taxon>Schleiferilactobacillus</taxon>
    </lineage>
</organism>
<evidence type="ECO:0000256" key="12">
    <source>
        <dbReference type="ARBA" id="ARBA00022989"/>
    </source>
</evidence>
<evidence type="ECO:0000259" key="18">
    <source>
        <dbReference type="PROSITE" id="PS51100"/>
    </source>
</evidence>
<dbReference type="PROSITE" id="PS51100">
    <property type="entry name" value="PTS_EIIB_TYPE_3"/>
    <property type="match status" value="1"/>
</dbReference>
<feature type="transmembrane region" description="Helical" evidence="17">
    <location>
        <begin position="70"/>
        <end position="87"/>
    </location>
</feature>
<dbReference type="InterPro" id="IPR051088">
    <property type="entry name" value="PTS_Sugar-EIIC/EIIB"/>
</dbReference>
<dbReference type="InterPro" id="IPR036095">
    <property type="entry name" value="PTS_EIIB-like_sf"/>
</dbReference>
<dbReference type="NCBIfam" id="TIGR00394">
    <property type="entry name" value="lac_pts_IIC"/>
    <property type="match status" value="1"/>
</dbReference>
<reference evidence="20 21" key="1">
    <citation type="journal article" date="2015" name="Genome Announc.">
        <title>Expanding the biotechnology potential of lactobacilli through comparative genomics of 213 strains and associated genera.</title>
        <authorList>
            <person name="Sun Z."/>
            <person name="Harris H.M."/>
            <person name="McCann A."/>
            <person name="Guo C."/>
            <person name="Argimon S."/>
            <person name="Zhang W."/>
            <person name="Yang X."/>
            <person name="Jeffery I.B."/>
            <person name="Cooney J.C."/>
            <person name="Kagawa T.F."/>
            <person name="Liu W."/>
            <person name="Song Y."/>
            <person name="Salvetti E."/>
            <person name="Wrobel A."/>
            <person name="Rasinkangas P."/>
            <person name="Parkhill J."/>
            <person name="Rea M.C."/>
            <person name="O'Sullivan O."/>
            <person name="Ritari J."/>
            <person name="Douillard F.P."/>
            <person name="Paul Ross R."/>
            <person name="Yang R."/>
            <person name="Briner A.E."/>
            <person name="Felis G.E."/>
            <person name="de Vos W.M."/>
            <person name="Barrangou R."/>
            <person name="Klaenhammer T.R."/>
            <person name="Caufield P.W."/>
            <person name="Cui Y."/>
            <person name="Zhang H."/>
            <person name="O'Toole P.W."/>
        </authorList>
    </citation>
    <scope>NUCLEOTIDE SEQUENCE [LARGE SCALE GENOMIC DNA]</scope>
    <source>
        <strain evidence="20 21">DSM 12744</strain>
    </source>
</reference>
<evidence type="ECO:0000256" key="14">
    <source>
        <dbReference type="ARBA" id="ARBA00029639"/>
    </source>
</evidence>
<dbReference type="InterPro" id="IPR013012">
    <property type="entry name" value="PTS_EIIB_3"/>
</dbReference>
<dbReference type="Gene3D" id="3.40.50.2300">
    <property type="match status" value="1"/>
</dbReference>
<dbReference type="GO" id="GO:0022869">
    <property type="term" value="F:protein-N(PI)-phosphohistidine-lactose phosphotransferase system transporter activity"/>
    <property type="evidence" value="ECO:0007669"/>
    <property type="project" value="InterPro"/>
</dbReference>
<dbReference type="PANTHER" id="PTHR33989">
    <property type="match status" value="1"/>
</dbReference>
<dbReference type="GO" id="GO:0009401">
    <property type="term" value="P:phosphoenolpyruvate-dependent sugar phosphotransferase system"/>
    <property type="evidence" value="ECO:0007669"/>
    <property type="project" value="UniProtKB-KW"/>
</dbReference>
<feature type="transmembrane region" description="Helical" evidence="17">
    <location>
        <begin position="107"/>
        <end position="125"/>
    </location>
</feature>
<keyword evidence="12 17" id="KW-1133">Transmembrane helix</keyword>
<evidence type="ECO:0000256" key="3">
    <source>
        <dbReference type="ARBA" id="ARBA00020834"/>
    </source>
</evidence>
<feature type="transmembrane region" description="Helical" evidence="17">
    <location>
        <begin position="222"/>
        <end position="239"/>
    </location>
</feature>
<evidence type="ECO:0000313" key="21">
    <source>
        <dbReference type="Proteomes" id="UP000051330"/>
    </source>
</evidence>
<feature type="transmembrane region" description="Helical" evidence="17">
    <location>
        <begin position="339"/>
        <end position="359"/>
    </location>
</feature>
<keyword evidence="21" id="KW-1185">Reference proteome</keyword>
<feature type="transmembrane region" description="Helical" evidence="17">
    <location>
        <begin position="137"/>
        <end position="156"/>
    </location>
</feature>
<keyword evidence="13 17" id="KW-0472">Membrane</keyword>
<comment type="subcellular location">
    <subcellularLocation>
        <location evidence="1">Cell membrane</location>
        <topology evidence="1">Multi-pass membrane protein</topology>
    </subcellularLocation>
</comment>
<evidence type="ECO:0000256" key="9">
    <source>
        <dbReference type="ARBA" id="ARBA00022683"/>
    </source>
</evidence>
<keyword evidence="8" id="KW-0808">Transferase</keyword>
<evidence type="ECO:0000256" key="2">
    <source>
        <dbReference type="ARBA" id="ARBA00012802"/>
    </source>
</evidence>
<evidence type="ECO:0000259" key="19">
    <source>
        <dbReference type="PROSITE" id="PS51105"/>
    </source>
</evidence>
<feature type="transmembrane region" description="Helical" evidence="17">
    <location>
        <begin position="283"/>
        <end position="304"/>
    </location>
</feature>
<keyword evidence="7" id="KW-0762">Sugar transport</keyword>
<evidence type="ECO:0000256" key="15">
    <source>
        <dbReference type="ARBA" id="ARBA00048444"/>
    </source>
</evidence>
<evidence type="ECO:0000256" key="11">
    <source>
        <dbReference type="ARBA" id="ARBA00022777"/>
    </source>
</evidence>
<proteinExistence type="predicted"/>
<evidence type="ECO:0000256" key="1">
    <source>
        <dbReference type="ARBA" id="ARBA00004651"/>
    </source>
</evidence>
<evidence type="ECO:0000313" key="20">
    <source>
        <dbReference type="EMBL" id="KRL12712.1"/>
    </source>
</evidence>